<keyword evidence="2 6" id="KW-0812">Transmembrane</keyword>
<keyword evidence="4 6" id="KW-0472">Membrane</keyword>
<comment type="caution">
    <text evidence="8">The sequence shown here is derived from an EMBL/GenBank/DDBJ whole genome shotgun (WGS) entry which is preliminary data.</text>
</comment>
<reference evidence="8 9" key="1">
    <citation type="submission" date="2023-07" db="EMBL/GenBank/DDBJ databases">
        <title>Description of novel actinomycetes strains, isolated from tidal flat sediment.</title>
        <authorList>
            <person name="Lu C."/>
        </authorList>
    </citation>
    <scope>NUCLEOTIDE SEQUENCE [LARGE SCALE GENOMIC DNA]</scope>
    <source>
        <strain evidence="8 9">SYSU T00b441</strain>
    </source>
</reference>
<keyword evidence="9" id="KW-1185">Reference proteome</keyword>
<dbReference type="InterPro" id="IPR051533">
    <property type="entry name" value="WaaL-like"/>
</dbReference>
<dbReference type="GO" id="GO:0016874">
    <property type="term" value="F:ligase activity"/>
    <property type="evidence" value="ECO:0007669"/>
    <property type="project" value="UniProtKB-KW"/>
</dbReference>
<keyword evidence="3 6" id="KW-1133">Transmembrane helix</keyword>
<organism evidence="8 9">
    <name type="scientific">Actinotalea lenta</name>
    <dbReference type="NCBI Taxonomy" id="3064654"/>
    <lineage>
        <taxon>Bacteria</taxon>
        <taxon>Bacillati</taxon>
        <taxon>Actinomycetota</taxon>
        <taxon>Actinomycetes</taxon>
        <taxon>Micrococcales</taxon>
        <taxon>Cellulomonadaceae</taxon>
        <taxon>Actinotalea</taxon>
    </lineage>
</organism>
<sequence>MDWFGAAAVVLTGTVNLWKIQTVRDILPVDATLAAALIGMVAAGVVWFPSRWRLPAGWVVLAVGFISFLPAVAVTSFGTAYSVDKVRSLFTLSLLTAIVPMVVLTTAARRRATMAILVGLGAATSAGLLFAGTTNPNTGRVGVEDGSPIGLARLTCIAVAILGVVAIERRGATRYLALGGLVVAAGATVTTGSRGPLASAFLAPLLALVLTRHGRGLGASLRSFAMNRRLVLRLIFVTGAVLVALLLSLRLASRLALAHLLSLGGESSSWRLDLLRDSFTLAVHHPIGVGWGDLATHLPTAASEYTGTHLYPHNVLAEAAAEGGILAFLGLVWLLVASFRRIRSAARSTTDRALLAVWLFSVASAMTSSDLIGNRLMWMAIGAGLAYPRVVAATARLGGTDTGVPSDETGLAGDQAPTRAEQEAPHQDQ</sequence>
<dbReference type="RefSeq" id="WP_304602205.1">
    <property type="nucleotide sequence ID" value="NZ_JAUQYP010000002.1"/>
</dbReference>
<feature type="transmembrane region" description="Helical" evidence="6">
    <location>
        <begin position="230"/>
        <end position="252"/>
    </location>
</feature>
<evidence type="ECO:0000256" key="5">
    <source>
        <dbReference type="SAM" id="MobiDB-lite"/>
    </source>
</evidence>
<feature type="compositionally biased region" description="Basic and acidic residues" evidence="5">
    <location>
        <begin position="420"/>
        <end position="429"/>
    </location>
</feature>
<evidence type="ECO:0000256" key="1">
    <source>
        <dbReference type="ARBA" id="ARBA00004141"/>
    </source>
</evidence>
<evidence type="ECO:0000313" key="8">
    <source>
        <dbReference type="EMBL" id="MDO8108507.1"/>
    </source>
</evidence>
<proteinExistence type="predicted"/>
<feature type="transmembrane region" description="Helical" evidence="6">
    <location>
        <begin position="60"/>
        <end position="83"/>
    </location>
</feature>
<accession>A0ABT9DFB7</accession>
<evidence type="ECO:0000256" key="3">
    <source>
        <dbReference type="ARBA" id="ARBA00022989"/>
    </source>
</evidence>
<comment type="subcellular location">
    <subcellularLocation>
        <location evidence="1">Membrane</location>
        <topology evidence="1">Multi-pass membrane protein</topology>
    </subcellularLocation>
</comment>
<name>A0ABT9DFB7_9CELL</name>
<feature type="transmembrane region" description="Helical" evidence="6">
    <location>
        <begin position="319"/>
        <end position="339"/>
    </location>
</feature>
<feature type="transmembrane region" description="Helical" evidence="6">
    <location>
        <begin position="89"/>
        <end position="107"/>
    </location>
</feature>
<evidence type="ECO:0000256" key="4">
    <source>
        <dbReference type="ARBA" id="ARBA00023136"/>
    </source>
</evidence>
<dbReference type="Pfam" id="PF04932">
    <property type="entry name" value="Wzy_C"/>
    <property type="match status" value="1"/>
</dbReference>
<evidence type="ECO:0000259" key="7">
    <source>
        <dbReference type="Pfam" id="PF04932"/>
    </source>
</evidence>
<dbReference type="EMBL" id="JAUQYP010000002">
    <property type="protein sequence ID" value="MDO8108507.1"/>
    <property type="molecule type" value="Genomic_DNA"/>
</dbReference>
<dbReference type="PANTHER" id="PTHR37422:SF13">
    <property type="entry name" value="LIPOPOLYSACCHARIDE BIOSYNTHESIS PROTEIN PA4999-RELATED"/>
    <property type="match status" value="1"/>
</dbReference>
<dbReference type="InterPro" id="IPR007016">
    <property type="entry name" value="O-antigen_ligase-rel_domated"/>
</dbReference>
<keyword evidence="8" id="KW-0436">Ligase</keyword>
<protein>
    <submittedName>
        <fullName evidence="8">O-antigen ligase family protein</fullName>
    </submittedName>
</protein>
<feature type="region of interest" description="Disordered" evidence="5">
    <location>
        <begin position="401"/>
        <end position="429"/>
    </location>
</feature>
<feature type="transmembrane region" description="Helical" evidence="6">
    <location>
        <begin position="27"/>
        <end position="48"/>
    </location>
</feature>
<dbReference type="PANTHER" id="PTHR37422">
    <property type="entry name" value="TEICHURONIC ACID BIOSYNTHESIS PROTEIN TUAE"/>
    <property type="match status" value="1"/>
</dbReference>
<gene>
    <name evidence="8" type="ORF">Q6348_15020</name>
</gene>
<feature type="domain" description="O-antigen ligase-related" evidence="7">
    <location>
        <begin position="180"/>
        <end position="331"/>
    </location>
</feature>
<feature type="transmembrane region" description="Helical" evidence="6">
    <location>
        <begin position="151"/>
        <end position="168"/>
    </location>
</feature>
<feature type="transmembrane region" description="Helical" evidence="6">
    <location>
        <begin position="114"/>
        <end position="131"/>
    </location>
</feature>
<dbReference type="Proteomes" id="UP001232536">
    <property type="component" value="Unassembled WGS sequence"/>
</dbReference>
<evidence type="ECO:0000313" key="9">
    <source>
        <dbReference type="Proteomes" id="UP001232536"/>
    </source>
</evidence>
<evidence type="ECO:0000256" key="2">
    <source>
        <dbReference type="ARBA" id="ARBA00022692"/>
    </source>
</evidence>
<evidence type="ECO:0000256" key="6">
    <source>
        <dbReference type="SAM" id="Phobius"/>
    </source>
</evidence>